<protein>
    <submittedName>
        <fullName evidence="7">Ribose ABC transporter membrane protein</fullName>
    </submittedName>
</protein>
<keyword evidence="4 6" id="KW-1133">Transmembrane helix</keyword>
<evidence type="ECO:0000256" key="5">
    <source>
        <dbReference type="ARBA" id="ARBA00023136"/>
    </source>
</evidence>
<comment type="subcellular location">
    <subcellularLocation>
        <location evidence="1">Cell membrane</location>
        <topology evidence="1">Multi-pass membrane protein</topology>
    </subcellularLocation>
</comment>
<feature type="transmembrane region" description="Helical" evidence="6">
    <location>
        <begin position="20"/>
        <end position="43"/>
    </location>
</feature>
<keyword evidence="5 6" id="KW-0472">Membrane</keyword>
<dbReference type="HOGENOM" id="CLU_028880_2_2_0"/>
<keyword evidence="2" id="KW-1003">Cell membrane</keyword>
<dbReference type="FunCoup" id="S0EV00">
    <property type="interactions" value="161"/>
</dbReference>
<feature type="transmembrane region" description="Helical" evidence="6">
    <location>
        <begin position="134"/>
        <end position="154"/>
    </location>
</feature>
<evidence type="ECO:0000256" key="3">
    <source>
        <dbReference type="ARBA" id="ARBA00022692"/>
    </source>
</evidence>
<evidence type="ECO:0000313" key="7">
    <source>
        <dbReference type="EMBL" id="CCW35558.1"/>
    </source>
</evidence>
<dbReference type="PATRIC" id="fig|1303518.3.peg.1801"/>
<dbReference type="Pfam" id="PF02653">
    <property type="entry name" value="BPD_transp_2"/>
    <property type="match status" value="1"/>
</dbReference>
<evidence type="ECO:0000256" key="1">
    <source>
        <dbReference type="ARBA" id="ARBA00004651"/>
    </source>
</evidence>
<organism evidence="7 8">
    <name type="scientific">Chthonomonas calidirosea (strain DSM 23976 / ICMP 18418 / T49)</name>
    <dbReference type="NCBI Taxonomy" id="1303518"/>
    <lineage>
        <taxon>Bacteria</taxon>
        <taxon>Bacillati</taxon>
        <taxon>Armatimonadota</taxon>
        <taxon>Chthonomonadia</taxon>
        <taxon>Chthonomonadales</taxon>
        <taxon>Chthonomonadaceae</taxon>
        <taxon>Chthonomonas</taxon>
    </lineage>
</organism>
<evidence type="ECO:0000256" key="6">
    <source>
        <dbReference type="SAM" id="Phobius"/>
    </source>
</evidence>
<dbReference type="OrthoDB" id="9784538at2"/>
<dbReference type="PANTHER" id="PTHR32196:SF72">
    <property type="entry name" value="RIBOSE IMPORT PERMEASE PROTEIN RBSC"/>
    <property type="match status" value="1"/>
</dbReference>
<proteinExistence type="predicted"/>
<dbReference type="EMBL" id="HF951689">
    <property type="protein sequence ID" value="CCW35558.1"/>
    <property type="molecule type" value="Genomic_DNA"/>
</dbReference>
<feature type="transmembrane region" description="Helical" evidence="6">
    <location>
        <begin position="246"/>
        <end position="266"/>
    </location>
</feature>
<feature type="transmembrane region" description="Helical" evidence="6">
    <location>
        <begin position="199"/>
        <end position="217"/>
    </location>
</feature>
<dbReference type="PANTHER" id="PTHR32196">
    <property type="entry name" value="ABC TRANSPORTER PERMEASE PROTEIN YPHD-RELATED-RELATED"/>
    <property type="match status" value="1"/>
</dbReference>
<dbReference type="InParanoid" id="S0EV00"/>
<sequence>MQPLSVPKSRKEKTPSSLSWKLAFFGVNPGVMLGFVLLVIALWATTPSFRQVSTLQNLLQQVSLNVIISVGMTFVIITAGIDLSVGSVQGLVGTVTALVLMAPPLVARFGSGVMVLAVLAGTGAGILIGLLNGLLVAFLNIQPFIATLATMWILRGLAEVLTNGSPVGTAMPGTPLASLRNNILEHQFTMLGMGYVGPLPLSALVALITVVVGHIILSKTRFGRQVYALGGNLEATRLSGINVKRILLVVYLLSGLLSGIAAILLMSKLVSGQPTAGSGFELYSIAAVVLGGTSLFGGQGSVIGSVIGALIIGIIGMGLDLHGVSSFWQQVVMGVLILLAVLLDQVTRKASYR</sequence>
<feature type="transmembrane region" description="Helical" evidence="6">
    <location>
        <begin position="105"/>
        <end position="127"/>
    </location>
</feature>
<dbReference type="InterPro" id="IPR001851">
    <property type="entry name" value="ABC_transp_permease"/>
</dbReference>
<name>S0EV00_CHTCT</name>
<evidence type="ECO:0000256" key="2">
    <source>
        <dbReference type="ARBA" id="ARBA00022475"/>
    </source>
</evidence>
<dbReference type="STRING" id="454171.CP488_02347"/>
<dbReference type="GO" id="GO:0005886">
    <property type="term" value="C:plasma membrane"/>
    <property type="evidence" value="ECO:0007669"/>
    <property type="project" value="UniProtKB-SubCell"/>
</dbReference>
<feature type="transmembrane region" description="Helical" evidence="6">
    <location>
        <begin position="64"/>
        <end position="85"/>
    </location>
</feature>
<feature type="transmembrane region" description="Helical" evidence="6">
    <location>
        <begin position="278"/>
        <end position="296"/>
    </location>
</feature>
<gene>
    <name evidence="7" type="ORF">CCALI_01745</name>
</gene>
<dbReference type="Proteomes" id="UP000014227">
    <property type="component" value="Chromosome I"/>
</dbReference>
<dbReference type="AlphaFoldDB" id="S0EV00"/>
<evidence type="ECO:0000256" key="4">
    <source>
        <dbReference type="ARBA" id="ARBA00022989"/>
    </source>
</evidence>
<feature type="transmembrane region" description="Helical" evidence="6">
    <location>
        <begin position="327"/>
        <end position="343"/>
    </location>
</feature>
<evidence type="ECO:0000313" key="8">
    <source>
        <dbReference type="Proteomes" id="UP000014227"/>
    </source>
</evidence>
<dbReference type="eggNOG" id="COG1172">
    <property type="taxonomic scope" value="Bacteria"/>
</dbReference>
<accession>S0EV00</accession>
<keyword evidence="3 6" id="KW-0812">Transmembrane</keyword>
<keyword evidence="8" id="KW-1185">Reference proteome</keyword>
<feature type="transmembrane region" description="Helical" evidence="6">
    <location>
        <begin position="303"/>
        <end position="321"/>
    </location>
</feature>
<dbReference type="GO" id="GO:0022857">
    <property type="term" value="F:transmembrane transporter activity"/>
    <property type="evidence" value="ECO:0007669"/>
    <property type="project" value="InterPro"/>
</dbReference>
<dbReference type="KEGG" id="ccz:CCALI_01745"/>
<dbReference type="CDD" id="cd06579">
    <property type="entry name" value="TM_PBP1_transp_AraH_like"/>
    <property type="match status" value="1"/>
</dbReference>
<reference evidence="8" key="1">
    <citation type="submission" date="2013-03" db="EMBL/GenBank/DDBJ databases">
        <title>Genome sequence of Chthonomonas calidirosea, the first sequenced genome from the Armatimonadetes phylum (formally candidate division OP10).</title>
        <authorList>
            <person name="Lee K.C.Y."/>
            <person name="Morgan X.C."/>
            <person name="Dunfield P.F."/>
            <person name="Tamas I."/>
            <person name="Houghton K.M."/>
            <person name="Vyssotski M."/>
            <person name="Ryan J.L.J."/>
            <person name="Lagutin K."/>
            <person name="McDonald I.R."/>
            <person name="Stott M.B."/>
        </authorList>
    </citation>
    <scope>NUCLEOTIDE SEQUENCE [LARGE SCALE GENOMIC DNA]</scope>
    <source>
        <strain evidence="8">DSM 23976 / ICMP 18418 / T49</strain>
    </source>
</reference>
<dbReference type="RefSeq" id="WP_016483087.1">
    <property type="nucleotide sequence ID" value="NC_021487.1"/>
</dbReference>